<dbReference type="Proteomes" id="UP000596660">
    <property type="component" value="Unplaced"/>
</dbReference>
<dbReference type="PANTHER" id="PTHR13806:SF31">
    <property type="entry name" value="FLOTILLIN-LIKE PROTEIN 1-RELATED"/>
    <property type="match status" value="1"/>
</dbReference>
<feature type="domain" description="Sm" evidence="3">
    <location>
        <begin position="61"/>
        <end position="133"/>
    </location>
</feature>
<feature type="compositionally biased region" description="Acidic residues" evidence="2">
    <location>
        <begin position="345"/>
        <end position="359"/>
    </location>
</feature>
<dbReference type="PANTHER" id="PTHR13806">
    <property type="entry name" value="FLOTILLIN-RELATED"/>
    <property type="match status" value="1"/>
</dbReference>
<dbReference type="GO" id="GO:0005901">
    <property type="term" value="C:caveola"/>
    <property type="evidence" value="ECO:0007669"/>
    <property type="project" value="UniProtKB-SubCell"/>
</dbReference>
<dbReference type="Gene3D" id="2.30.30.100">
    <property type="match status" value="1"/>
</dbReference>
<dbReference type="SMART" id="SM00651">
    <property type="entry name" value="Sm"/>
    <property type="match status" value="1"/>
</dbReference>
<reference evidence="4" key="2">
    <citation type="submission" date="2021-03" db="UniProtKB">
        <authorList>
            <consortium name="EnsemblPlants"/>
        </authorList>
    </citation>
    <scope>IDENTIFICATION</scope>
</reference>
<dbReference type="InterPro" id="IPR047575">
    <property type="entry name" value="Sm"/>
</dbReference>
<accession>A0A803LEH4</accession>
<evidence type="ECO:0000256" key="1">
    <source>
        <dbReference type="RuleBase" id="RU366054"/>
    </source>
</evidence>
<keyword evidence="5" id="KW-1185">Reference proteome</keyword>
<sequence length="389" mass="42853">MEGRRGGFIDLRREGLFWGWRKRGGFDGVGSDGLKNSPLIQYAIKFVPLYLLIAEKTVPVNPKPFLNNLTGKPVIVKLKWGMEYKGYLVSVDGYMNLQLANTEEYIEGQKTGDLGEILISEVKIFENQKEADVAKANAELAALKAGWSKSAQLPGVEAEKAVSLRGAGVQVEVEKKNALTRTEELRADLLSKATVEYDIKLLSGYYILLLPSYPTSNAVKRFKKQIETKLRQNQAEAEKASADAAFYTCQQGADADLYGKKKEAEGISTLAQAQGYHLSTVLKALDGNYAAFTLWNGNGSGGSMRDVAEICSMLLPLVKKLPSEVAFEYTKLDSLGDELFYTEGEPPDDEEGDDSEILDELTTSRGEFMIRAMSFDNPQIHPQASTSSE</sequence>
<dbReference type="SUPFAM" id="SSF50182">
    <property type="entry name" value="Sm-like ribonucleoproteins"/>
    <property type="match status" value="1"/>
</dbReference>
<evidence type="ECO:0000259" key="3">
    <source>
        <dbReference type="PROSITE" id="PS52002"/>
    </source>
</evidence>
<dbReference type="CDD" id="cd01722">
    <property type="entry name" value="Sm_F"/>
    <property type="match status" value="1"/>
</dbReference>
<dbReference type="AlphaFoldDB" id="A0A803LEH4"/>
<evidence type="ECO:0000313" key="4">
    <source>
        <dbReference type="EnsemblPlants" id="AUR62011580-RA:cds"/>
    </source>
</evidence>
<proteinExistence type="inferred from homology"/>
<dbReference type="EnsemblPlants" id="AUR62011580-RA">
    <property type="protein sequence ID" value="AUR62011580-RA:cds"/>
    <property type="gene ID" value="AUR62011580"/>
</dbReference>
<dbReference type="InterPro" id="IPR027705">
    <property type="entry name" value="Flotillin_fam"/>
</dbReference>
<evidence type="ECO:0000313" key="5">
    <source>
        <dbReference type="Proteomes" id="UP000596660"/>
    </source>
</evidence>
<dbReference type="GO" id="GO:0005681">
    <property type="term" value="C:spliceosomal complex"/>
    <property type="evidence" value="ECO:0007669"/>
    <property type="project" value="InterPro"/>
</dbReference>
<comment type="subcellular location">
    <subcellularLocation>
        <location evidence="1">Cell membrane</location>
        <topology evidence="1">Lipid-anchor</topology>
    </subcellularLocation>
    <subcellularLocation>
        <location evidence="1">Membrane</location>
        <location evidence="1">Caveola</location>
    </subcellularLocation>
</comment>
<comment type="similarity">
    <text evidence="1">Belongs to the band 7/mec-2 family. Flotillin subfamily.</text>
</comment>
<evidence type="ECO:0000256" key="2">
    <source>
        <dbReference type="SAM" id="MobiDB-lite"/>
    </source>
</evidence>
<protein>
    <recommendedName>
        <fullName evidence="1">Flotillin-like</fullName>
    </recommendedName>
</protein>
<organism evidence="4 5">
    <name type="scientific">Chenopodium quinoa</name>
    <name type="common">Quinoa</name>
    <dbReference type="NCBI Taxonomy" id="63459"/>
    <lineage>
        <taxon>Eukaryota</taxon>
        <taxon>Viridiplantae</taxon>
        <taxon>Streptophyta</taxon>
        <taxon>Embryophyta</taxon>
        <taxon>Tracheophyta</taxon>
        <taxon>Spermatophyta</taxon>
        <taxon>Magnoliopsida</taxon>
        <taxon>eudicotyledons</taxon>
        <taxon>Gunneridae</taxon>
        <taxon>Pentapetalae</taxon>
        <taxon>Caryophyllales</taxon>
        <taxon>Chenopodiaceae</taxon>
        <taxon>Chenopodioideae</taxon>
        <taxon>Atripliceae</taxon>
        <taxon>Chenopodium</taxon>
    </lineage>
</organism>
<keyword evidence="1" id="KW-1003">Cell membrane</keyword>
<reference evidence="4" key="1">
    <citation type="journal article" date="2017" name="Nature">
        <title>The genome of Chenopodium quinoa.</title>
        <authorList>
            <person name="Jarvis D.E."/>
            <person name="Ho Y.S."/>
            <person name="Lightfoot D.J."/>
            <person name="Schmoeckel S.M."/>
            <person name="Li B."/>
            <person name="Borm T.J.A."/>
            <person name="Ohyanagi H."/>
            <person name="Mineta K."/>
            <person name="Michell C.T."/>
            <person name="Saber N."/>
            <person name="Kharbatia N.M."/>
            <person name="Rupper R.R."/>
            <person name="Sharp A.R."/>
            <person name="Dally N."/>
            <person name="Boughton B.A."/>
            <person name="Woo Y.H."/>
            <person name="Gao G."/>
            <person name="Schijlen E.G.W.M."/>
            <person name="Guo X."/>
            <person name="Momin A.A."/>
            <person name="Negrao S."/>
            <person name="Al-Babili S."/>
            <person name="Gehring C."/>
            <person name="Roessner U."/>
            <person name="Jung C."/>
            <person name="Murphy K."/>
            <person name="Arold S.T."/>
            <person name="Gojobori T."/>
            <person name="van der Linden C.G."/>
            <person name="van Loo E.N."/>
            <person name="Jellen E.N."/>
            <person name="Maughan P.J."/>
            <person name="Tester M."/>
        </authorList>
    </citation>
    <scope>NUCLEOTIDE SEQUENCE [LARGE SCALE GENOMIC DNA]</scope>
    <source>
        <strain evidence="4">cv. PI 614886</strain>
    </source>
</reference>
<feature type="region of interest" description="Disordered" evidence="2">
    <location>
        <begin position="341"/>
        <end position="360"/>
    </location>
</feature>
<dbReference type="InterPro" id="IPR001163">
    <property type="entry name" value="Sm_dom_euk/arc"/>
</dbReference>
<keyword evidence="1" id="KW-0472">Membrane</keyword>
<dbReference type="GO" id="GO:0000398">
    <property type="term" value="P:mRNA splicing, via spliceosome"/>
    <property type="evidence" value="ECO:0007669"/>
    <property type="project" value="InterPro"/>
</dbReference>
<dbReference type="InterPro" id="IPR034100">
    <property type="entry name" value="Sm_F"/>
</dbReference>
<dbReference type="Gramene" id="AUR62011580-RA">
    <property type="protein sequence ID" value="AUR62011580-RA:cds"/>
    <property type="gene ID" value="AUR62011580"/>
</dbReference>
<name>A0A803LEH4_CHEQI</name>
<dbReference type="Pfam" id="PF01423">
    <property type="entry name" value="LSM"/>
    <property type="match status" value="1"/>
</dbReference>
<dbReference type="PROSITE" id="PS52002">
    <property type="entry name" value="SM"/>
    <property type="match status" value="1"/>
</dbReference>
<dbReference type="GO" id="GO:0003723">
    <property type="term" value="F:RNA binding"/>
    <property type="evidence" value="ECO:0007669"/>
    <property type="project" value="InterPro"/>
</dbReference>
<dbReference type="InterPro" id="IPR010920">
    <property type="entry name" value="LSM_dom_sf"/>
</dbReference>